<dbReference type="SUPFAM" id="SSF53756">
    <property type="entry name" value="UDP-Glycosyltransferase/glycogen phosphorylase"/>
    <property type="match status" value="1"/>
</dbReference>
<dbReference type="AlphaFoldDB" id="A0A1F7WSQ6"/>
<proteinExistence type="predicted"/>
<dbReference type="EMBL" id="MGFH01000111">
    <property type="protein sequence ID" value="OGM05519.1"/>
    <property type="molecule type" value="Genomic_DNA"/>
</dbReference>
<comment type="caution">
    <text evidence="2">The sequence shown here is derived from an EMBL/GenBank/DDBJ whole genome shotgun (WGS) entry which is preliminary data.</text>
</comment>
<dbReference type="Proteomes" id="UP000178735">
    <property type="component" value="Unassembled WGS sequence"/>
</dbReference>
<reference evidence="2 3" key="1">
    <citation type="journal article" date="2016" name="Nat. Commun.">
        <title>Thousands of microbial genomes shed light on interconnected biogeochemical processes in an aquifer system.</title>
        <authorList>
            <person name="Anantharaman K."/>
            <person name="Brown C.T."/>
            <person name="Hug L.A."/>
            <person name="Sharon I."/>
            <person name="Castelle C.J."/>
            <person name="Probst A.J."/>
            <person name="Thomas B.C."/>
            <person name="Singh A."/>
            <person name="Wilkins M.J."/>
            <person name="Karaoz U."/>
            <person name="Brodie E.L."/>
            <person name="Williams K.H."/>
            <person name="Hubbard S.S."/>
            <person name="Banfield J.F."/>
        </authorList>
    </citation>
    <scope>NUCLEOTIDE SEQUENCE [LARGE SCALE GENOMIC DNA]</scope>
</reference>
<dbReference type="InterPro" id="IPR047691">
    <property type="entry name" value="PelF-like"/>
</dbReference>
<dbReference type="STRING" id="1817813.A2008_03730"/>
<accession>A0A1F7WSQ6</accession>
<dbReference type="PANTHER" id="PTHR12526">
    <property type="entry name" value="GLYCOSYLTRANSFERASE"/>
    <property type="match status" value="1"/>
</dbReference>
<evidence type="ECO:0000313" key="2">
    <source>
        <dbReference type="EMBL" id="OGM05519.1"/>
    </source>
</evidence>
<organism evidence="2 3">
    <name type="scientific">Candidatus Wallbacteria bacterium GWC2_49_35</name>
    <dbReference type="NCBI Taxonomy" id="1817813"/>
    <lineage>
        <taxon>Bacteria</taxon>
        <taxon>Candidatus Walliibacteriota</taxon>
    </lineage>
</organism>
<evidence type="ECO:0000313" key="3">
    <source>
        <dbReference type="Proteomes" id="UP000178735"/>
    </source>
</evidence>
<sequence length="512" mass="57392">MVDICLICEGTYPYITGGVSAWTHNLIKDFANFTFGVVHISSKKDPFREFKYKLPPNVIEYIEIPIHEPVVDSDGSNEMKADSFDFYSFHQEIKKGDHSRFAQILKRVSPEGFADYGGAEIETPASHDKITGEKILYSKEAFDIITNLYKQCGLSTSFIDYYWTFRTTHLPLLQILNAPILKASIYHPVSTGYAGLYAVSAKMKTGSPIILTEHGIYTVERKIEVAEASWMLDEGMGSLKLQAQLGKIKDFWIKIFDFLSRLTYRHADELISLYSENKKMQVSLGADEGRIRLIPNGIDIEKYENLKGRMGGSDAVLKVGFVGRVVPVKDVETFVKAAKMIKDSLAGVEFYIIGPDDEDADYAREIRNLVSSLDMANHIKFTGLASTADYYKLIDVLVLTSITEVQPLVILEALIAGVPVVATNVGACREMLYGDSPEDAAIGRCGIITAIKAPDETAAAVVKILKNPVMWREMAITGQKRVRRYYQKKNLCAQYRKLYFGMLASKIREIRS</sequence>
<gene>
    <name evidence="2" type="ORF">A2008_03730</name>
</gene>
<dbReference type="PANTHER" id="PTHR12526:SF608">
    <property type="entry name" value="PELF"/>
    <property type="match status" value="1"/>
</dbReference>
<evidence type="ECO:0000259" key="1">
    <source>
        <dbReference type="Pfam" id="PF11997"/>
    </source>
</evidence>
<dbReference type="Gene3D" id="3.40.50.2000">
    <property type="entry name" value="Glycogen Phosphorylase B"/>
    <property type="match status" value="2"/>
</dbReference>
<protein>
    <recommendedName>
        <fullName evidence="1">DUF3492 domain-containing protein</fullName>
    </recommendedName>
</protein>
<feature type="domain" description="DUF3492" evidence="1">
    <location>
        <begin position="3"/>
        <end position="288"/>
    </location>
</feature>
<dbReference type="InterPro" id="IPR022622">
    <property type="entry name" value="DUF3492"/>
</dbReference>
<dbReference type="Pfam" id="PF11997">
    <property type="entry name" value="DUF3492"/>
    <property type="match status" value="1"/>
</dbReference>
<name>A0A1F7WSQ6_9BACT</name>
<dbReference type="Pfam" id="PF13692">
    <property type="entry name" value="Glyco_trans_1_4"/>
    <property type="match status" value="1"/>
</dbReference>
<dbReference type="NCBIfam" id="NF038011">
    <property type="entry name" value="PelF"/>
    <property type="match status" value="1"/>
</dbReference>